<dbReference type="EMBL" id="JAGSCS010000011">
    <property type="protein sequence ID" value="MBR0576446.1"/>
    <property type="molecule type" value="Genomic_DNA"/>
</dbReference>
<comment type="caution">
    <text evidence="1">The sequence shown here is derived from an EMBL/GenBank/DDBJ whole genome shotgun (WGS) entry which is preliminary data.</text>
</comment>
<name>A0A941HQH5_9CLOT</name>
<evidence type="ECO:0000313" key="1">
    <source>
        <dbReference type="EMBL" id="MBR0576446.1"/>
    </source>
</evidence>
<evidence type="ECO:0000313" key="2">
    <source>
        <dbReference type="Proteomes" id="UP000675379"/>
    </source>
</evidence>
<organism evidence="1 2">
    <name type="scientific">Proteiniclasticum sediminis</name>
    <dbReference type="NCBI Taxonomy" id="2804028"/>
    <lineage>
        <taxon>Bacteria</taxon>
        <taxon>Bacillati</taxon>
        <taxon>Bacillota</taxon>
        <taxon>Clostridia</taxon>
        <taxon>Eubacteriales</taxon>
        <taxon>Clostridiaceae</taxon>
        <taxon>Proteiniclasticum</taxon>
    </lineage>
</organism>
<dbReference type="Proteomes" id="UP000675379">
    <property type="component" value="Unassembled WGS sequence"/>
</dbReference>
<dbReference type="AlphaFoldDB" id="A0A941HQH5"/>
<dbReference type="RefSeq" id="WP_211801399.1">
    <property type="nucleotide sequence ID" value="NZ_JAGSCS010000011.1"/>
</dbReference>
<reference evidence="1" key="1">
    <citation type="submission" date="2021-04" db="EMBL/GenBank/DDBJ databases">
        <title>Proteiniclasticum sedimins sp. nov., an obligate anaerobic bacterium isolated from anaerobic sludge.</title>
        <authorList>
            <person name="Liu J."/>
        </authorList>
    </citation>
    <scope>NUCLEOTIDE SEQUENCE</scope>
    <source>
        <strain evidence="1">BAD-10</strain>
    </source>
</reference>
<evidence type="ECO:0008006" key="3">
    <source>
        <dbReference type="Google" id="ProtNLM"/>
    </source>
</evidence>
<sequence>MGIFGKLTGKDRAESWKILSEEMGAEFMDRGMLKGGPKIVLPYKNWNIEMDMYTETRQGHDGPNRAMEGAVVLGGDHNSSITYTRIFVPFVKGSDFTLSVYKEGGLSKMMKVFGGQDIEIGIPDFDKDYRIKSNDEEKTKRLFQQEEFSRLLRENVAQGLFEVQDNKGLFTRKENVTMSHVLYRQVGEITDHERVKNLFRLLGVTLDLLVTEGKAKDMTVSEFAYSRDE</sequence>
<accession>A0A941HQH5</accession>
<protein>
    <recommendedName>
        <fullName evidence="3">DUF3137 domain-containing protein</fullName>
    </recommendedName>
</protein>
<proteinExistence type="predicted"/>
<gene>
    <name evidence="1" type="ORF">KCG48_08850</name>
</gene>
<keyword evidence="2" id="KW-1185">Reference proteome</keyword>